<dbReference type="PROSITE" id="PS00889">
    <property type="entry name" value="CNMP_BINDING_2"/>
    <property type="match status" value="1"/>
</dbReference>
<evidence type="ECO:0000313" key="2">
    <source>
        <dbReference type="EMBL" id="PMP72207.1"/>
    </source>
</evidence>
<dbReference type="InterPro" id="IPR014710">
    <property type="entry name" value="RmlC-like_jellyroll"/>
</dbReference>
<dbReference type="PROSITE" id="PS00888">
    <property type="entry name" value="CNMP_BINDING_1"/>
    <property type="match status" value="1"/>
</dbReference>
<comment type="caution">
    <text evidence="2">The sequence shown here is derived from an EMBL/GenBank/DDBJ whole genome shotgun (WGS) entry which is preliminary data.</text>
</comment>
<feature type="domain" description="Cyclic nucleotide-binding" evidence="1">
    <location>
        <begin position="15"/>
        <end position="117"/>
    </location>
</feature>
<dbReference type="SMART" id="SM00100">
    <property type="entry name" value="cNMP"/>
    <property type="match status" value="1"/>
</dbReference>
<proteinExistence type="predicted"/>
<dbReference type="PANTHER" id="PTHR23011">
    <property type="entry name" value="CYCLIC NUCLEOTIDE-BINDING DOMAIN CONTAINING PROTEIN"/>
    <property type="match status" value="1"/>
</dbReference>
<dbReference type="InterPro" id="IPR018490">
    <property type="entry name" value="cNMP-bd_dom_sf"/>
</dbReference>
<evidence type="ECO:0000313" key="3">
    <source>
        <dbReference type="Proteomes" id="UP000242881"/>
    </source>
</evidence>
<organism evidence="2 3">
    <name type="scientific">Calditerrivibrio nitroreducens</name>
    <dbReference type="NCBI Taxonomy" id="477976"/>
    <lineage>
        <taxon>Bacteria</taxon>
        <taxon>Pseudomonadati</taxon>
        <taxon>Deferribacterota</taxon>
        <taxon>Deferribacteres</taxon>
        <taxon>Deferribacterales</taxon>
        <taxon>Calditerrivibrionaceae</taxon>
    </lineage>
</organism>
<dbReference type="PRINTS" id="PR00103">
    <property type="entry name" value="CAMPKINASE"/>
</dbReference>
<dbReference type="PANTHER" id="PTHR23011:SF28">
    <property type="entry name" value="CYCLIC NUCLEOTIDE-BINDING DOMAIN CONTAINING PROTEIN"/>
    <property type="match status" value="1"/>
</dbReference>
<dbReference type="AlphaFoldDB" id="A0A2J6WP91"/>
<dbReference type="CDD" id="cd00038">
    <property type="entry name" value="CAP_ED"/>
    <property type="match status" value="1"/>
</dbReference>
<name>A0A2J6WP91_9BACT</name>
<reference evidence="2 3" key="1">
    <citation type="submission" date="2018-01" db="EMBL/GenBank/DDBJ databases">
        <title>Metagenomic assembled genomes from two thermal pools in the Uzon Caldera, Kamchatka, Russia.</title>
        <authorList>
            <person name="Wilkins L."/>
            <person name="Ettinger C."/>
        </authorList>
    </citation>
    <scope>NUCLEOTIDE SEQUENCE [LARGE SCALE GENOMIC DNA]</scope>
    <source>
        <strain evidence="2">ZAV-05</strain>
    </source>
</reference>
<accession>A0A2J6WP91</accession>
<dbReference type="InterPro" id="IPR018488">
    <property type="entry name" value="cNMP-bd_CS"/>
</dbReference>
<gene>
    <name evidence="2" type="ORF">C0187_02220</name>
</gene>
<dbReference type="InterPro" id="IPR000595">
    <property type="entry name" value="cNMP-bd_dom"/>
</dbReference>
<dbReference type="EMBL" id="PNIN01000026">
    <property type="protein sequence ID" value="PMP72207.1"/>
    <property type="molecule type" value="Genomic_DNA"/>
</dbReference>
<dbReference type="Pfam" id="PF00027">
    <property type="entry name" value="cNMP_binding"/>
    <property type="match status" value="1"/>
</dbReference>
<sequence>MTNEKIFSLLRTDPKFLDLTNEELNTLISFCEIEKFEKVNKIIKEGEFGNKFYFILEGEVGISKSISDEVIFFISSLKKGDFFGEMAIITDYPRSANAFAKTDVTLLSMTRDSLFRFKNEHPLAFGKFAFILAKTLADRLYKVEERIKNIIKASVISAIT</sequence>
<dbReference type="SUPFAM" id="SSF51206">
    <property type="entry name" value="cAMP-binding domain-like"/>
    <property type="match status" value="1"/>
</dbReference>
<dbReference type="PROSITE" id="PS50042">
    <property type="entry name" value="CNMP_BINDING_3"/>
    <property type="match status" value="1"/>
</dbReference>
<dbReference type="Gene3D" id="2.60.120.10">
    <property type="entry name" value="Jelly Rolls"/>
    <property type="match status" value="1"/>
</dbReference>
<protein>
    <submittedName>
        <fullName evidence="2">Cyclic nucleotide-binding domain-containing protein</fullName>
    </submittedName>
</protein>
<evidence type="ECO:0000259" key="1">
    <source>
        <dbReference type="PROSITE" id="PS50042"/>
    </source>
</evidence>
<dbReference type="RefSeq" id="WP_424604727.1">
    <property type="nucleotide sequence ID" value="NZ_JBNAVA010000001.1"/>
</dbReference>
<dbReference type="Proteomes" id="UP000242881">
    <property type="component" value="Unassembled WGS sequence"/>
</dbReference>